<feature type="compositionally biased region" description="Acidic residues" evidence="5">
    <location>
        <begin position="96"/>
        <end position="110"/>
    </location>
</feature>
<comment type="caution">
    <text evidence="8">The sequence shown here is derived from an EMBL/GenBank/DDBJ whole genome shotgun (WGS) entry which is preliminary data.</text>
</comment>
<feature type="compositionally biased region" description="Polar residues" evidence="5">
    <location>
        <begin position="488"/>
        <end position="497"/>
    </location>
</feature>
<feature type="compositionally biased region" description="Low complexity" evidence="5">
    <location>
        <begin position="157"/>
        <end position="167"/>
    </location>
</feature>
<feature type="compositionally biased region" description="Basic and acidic residues" evidence="5">
    <location>
        <begin position="575"/>
        <end position="587"/>
    </location>
</feature>
<proteinExistence type="predicted"/>
<gene>
    <name evidence="8" type="primary">MICALCL</name>
    <name evidence="8" type="ORF">Anas_08119</name>
</gene>
<evidence type="ECO:0000259" key="7">
    <source>
        <dbReference type="PROSITE" id="PS51848"/>
    </source>
</evidence>
<dbReference type="PROSITE" id="PS00478">
    <property type="entry name" value="LIM_DOMAIN_1"/>
    <property type="match status" value="1"/>
</dbReference>
<dbReference type="PANTHER" id="PTHR23167:SF46">
    <property type="entry name" value="EPS15 HOMOLOGY DOMAIN CONTAINING PROTEIN-BINDING PROTEIN 1, ISOFORM F"/>
    <property type="match status" value="1"/>
</dbReference>
<feature type="compositionally biased region" description="Basic and acidic residues" evidence="5">
    <location>
        <begin position="983"/>
        <end position="994"/>
    </location>
</feature>
<dbReference type="PROSITE" id="PS50023">
    <property type="entry name" value="LIM_DOMAIN_2"/>
    <property type="match status" value="1"/>
</dbReference>
<dbReference type="CDD" id="cd09400">
    <property type="entry name" value="LIM_like_1"/>
    <property type="match status" value="1"/>
</dbReference>
<feature type="region of interest" description="Disordered" evidence="5">
    <location>
        <begin position="89"/>
        <end position="149"/>
    </location>
</feature>
<evidence type="ECO:0000256" key="4">
    <source>
        <dbReference type="PROSITE-ProRule" id="PRU00125"/>
    </source>
</evidence>
<name>A0A5N5TEW8_9CRUS</name>
<feature type="compositionally biased region" description="Basic and acidic residues" evidence="5">
    <location>
        <begin position="498"/>
        <end position="510"/>
    </location>
</feature>
<keyword evidence="1 4" id="KW-0479">Metal-binding</keyword>
<evidence type="ECO:0000256" key="5">
    <source>
        <dbReference type="SAM" id="MobiDB-lite"/>
    </source>
</evidence>
<dbReference type="Proteomes" id="UP000326759">
    <property type="component" value="Unassembled WGS sequence"/>
</dbReference>
<feature type="domain" description="LIM zinc-binding" evidence="6">
    <location>
        <begin position="10"/>
        <end position="73"/>
    </location>
</feature>
<feature type="compositionally biased region" description="Basic and acidic residues" evidence="5">
    <location>
        <begin position="693"/>
        <end position="722"/>
    </location>
</feature>
<evidence type="ECO:0000256" key="2">
    <source>
        <dbReference type="ARBA" id="ARBA00022833"/>
    </source>
</evidence>
<dbReference type="Gene3D" id="2.10.110.10">
    <property type="entry name" value="Cysteine Rich Protein"/>
    <property type="match status" value="1"/>
</dbReference>
<feature type="region of interest" description="Disordered" evidence="5">
    <location>
        <begin position="477"/>
        <end position="763"/>
    </location>
</feature>
<evidence type="ECO:0000313" key="9">
    <source>
        <dbReference type="Proteomes" id="UP000326759"/>
    </source>
</evidence>
<feature type="compositionally biased region" description="Low complexity" evidence="5">
    <location>
        <begin position="647"/>
        <end position="658"/>
    </location>
</feature>
<feature type="compositionally biased region" description="Polar residues" evidence="5">
    <location>
        <begin position="799"/>
        <end position="838"/>
    </location>
</feature>
<feature type="region of interest" description="Disordered" evidence="5">
    <location>
        <begin position="793"/>
        <end position="839"/>
    </location>
</feature>
<dbReference type="OrthoDB" id="10017054at2759"/>
<feature type="compositionally biased region" description="Basic and acidic residues" evidence="5">
    <location>
        <begin position="322"/>
        <end position="344"/>
    </location>
</feature>
<reference evidence="8 9" key="1">
    <citation type="journal article" date="2019" name="PLoS Biol.">
        <title>Sex chromosomes control vertical transmission of feminizing Wolbachia symbionts in an isopod.</title>
        <authorList>
            <person name="Becking T."/>
            <person name="Chebbi M.A."/>
            <person name="Giraud I."/>
            <person name="Moumen B."/>
            <person name="Laverre T."/>
            <person name="Caubet Y."/>
            <person name="Peccoud J."/>
            <person name="Gilbert C."/>
            <person name="Cordaux R."/>
        </authorList>
    </citation>
    <scope>NUCLEOTIDE SEQUENCE [LARGE SCALE GENOMIC DNA]</scope>
    <source>
        <strain evidence="8">ANa2</strain>
        <tissue evidence="8">Whole body excluding digestive tract and cuticle</tissue>
    </source>
</reference>
<dbReference type="Pfam" id="PF00412">
    <property type="entry name" value="LIM"/>
    <property type="match status" value="1"/>
</dbReference>
<evidence type="ECO:0000259" key="6">
    <source>
        <dbReference type="PROSITE" id="PS50023"/>
    </source>
</evidence>
<dbReference type="InterPro" id="IPR022735">
    <property type="entry name" value="bMERB_dom"/>
</dbReference>
<dbReference type="InterPro" id="IPR001781">
    <property type="entry name" value="Znf_LIM"/>
</dbReference>
<evidence type="ECO:0000313" key="8">
    <source>
        <dbReference type="EMBL" id="KAB7505051.1"/>
    </source>
</evidence>
<dbReference type="PROSITE" id="PS51848">
    <property type="entry name" value="BMERB"/>
    <property type="match status" value="1"/>
</dbReference>
<keyword evidence="9" id="KW-1185">Reference proteome</keyword>
<dbReference type="SMART" id="SM00132">
    <property type="entry name" value="LIM"/>
    <property type="match status" value="1"/>
</dbReference>
<dbReference type="SMART" id="SM01203">
    <property type="entry name" value="DUF3585"/>
    <property type="match status" value="1"/>
</dbReference>
<sequence length="1019" mass="114486">VLVGTRARREECVACHKQVFLAERIVVGFPGQLRHRTCFRCDRCAAQLTLASYYETEKGQFCCETCPDEERNVYSGEDNDDDELLSISKSAKEGECSSDSDASSDSDLEENTSLRYERRSRSRTPPPPSPRTLHRSRSKTPPPPSPRTVFLKESLQSSTTSPSDVVPPAKPPRSLIQDTYVSNFSEMSPALCGKNSQPPSLTLDNILTTTPISCDNAKGHETCQSCDTLDTGQNIQTDNTNIVASSISQNKLLPNSKSDMKNEMQKEIIIENKVKSVRAIFEDKIVKSVENDKDKHAAKFILIDDKSSVDLESNVKNLKPVKSEEANDLKNNKNHEFDEEKEPVAQKSSSDIVSTDMSVYSHSDDIFVDKPSLGLPDTVLVCNVVATSKDKLSSDSALESDASESHPVDTSEIPSIVISSDISIISDDKENQHGAISDSNIIVNNFDNKNTEDLDSNFDEKVDSKISSNLNRDIVDNLETKSDDNSSTEDSINAKSSNTEHMEASEKEYPDELNPFGSDDDESKVEKVRSVKEFSKEVDSSTELRIVSSANIDKKNVKATPFNPFDSDEDEAISEENKEKTAPENAKKKSLNPFWSDEEAEEESSPKKKVKPPRPPPPSLKYETMTKKKKYILPSSPYQDIHPPSPSLSSKSSSSDQSTLRLKKKLRQAPAPPSPALSTSLLSSSNETDEIKDEALSAKLQKDLRNHNSKLRGDGNHQRDDVSSPVSMKGTISTPKSERGEWRRKKGPAPSRPVPQKRAIRKLPMRQVAQELQDIEVKQTELERQGVILETAIRERTEGPSSIKSLPSESGSPNDSLSTSSEAEKSLQSLNSGTSTHPSMEVEDMILQLFELVNEKNELFRRQTELMYLKREKRLEEEHAELEYQIRCLMLKHPSERTEDDGKIEEELISRLLKVVEQRDAVVNCLEMERQREAIEDESIAKHMIKYQEKHVEGIDSDEERERVAKKKKKKLRLLKKKKKKEKDREKVSKVDADKDIDETEVKKKKKNWFKKSPLSSVI</sequence>
<feature type="compositionally biased region" description="Basic and acidic residues" evidence="5">
    <location>
        <begin position="524"/>
        <end position="539"/>
    </location>
</feature>
<feature type="region of interest" description="Disordered" evidence="5">
    <location>
        <begin position="393"/>
        <end position="413"/>
    </location>
</feature>
<feature type="region of interest" description="Disordered" evidence="5">
    <location>
        <begin position="975"/>
        <end position="997"/>
    </location>
</feature>
<dbReference type="Pfam" id="PF12130">
    <property type="entry name" value="bMERB_dom"/>
    <property type="match status" value="1"/>
</dbReference>
<feature type="non-terminal residue" evidence="8">
    <location>
        <position position="1"/>
    </location>
</feature>
<keyword evidence="3 4" id="KW-0440">LIM domain</keyword>
<keyword evidence="2 4" id="KW-0862">Zinc</keyword>
<protein>
    <submittedName>
        <fullName evidence="8">MICAL C-terminal-like protein</fullName>
    </submittedName>
</protein>
<feature type="compositionally biased region" description="Low complexity" evidence="5">
    <location>
        <begin position="676"/>
        <end position="685"/>
    </location>
</feature>
<organism evidence="8 9">
    <name type="scientific">Armadillidium nasatum</name>
    <dbReference type="NCBI Taxonomy" id="96803"/>
    <lineage>
        <taxon>Eukaryota</taxon>
        <taxon>Metazoa</taxon>
        <taxon>Ecdysozoa</taxon>
        <taxon>Arthropoda</taxon>
        <taxon>Crustacea</taxon>
        <taxon>Multicrustacea</taxon>
        <taxon>Malacostraca</taxon>
        <taxon>Eumalacostraca</taxon>
        <taxon>Peracarida</taxon>
        <taxon>Isopoda</taxon>
        <taxon>Oniscidea</taxon>
        <taxon>Crinocheta</taxon>
        <taxon>Armadillidiidae</taxon>
        <taxon>Armadillidium</taxon>
    </lineage>
</organism>
<feature type="region of interest" description="Disordered" evidence="5">
    <location>
        <begin position="322"/>
        <end position="352"/>
    </location>
</feature>
<evidence type="ECO:0000256" key="1">
    <source>
        <dbReference type="ARBA" id="ARBA00022723"/>
    </source>
</evidence>
<accession>A0A5N5TEW8</accession>
<feature type="region of interest" description="Disordered" evidence="5">
    <location>
        <begin position="154"/>
        <end position="173"/>
    </location>
</feature>
<evidence type="ECO:0000256" key="3">
    <source>
        <dbReference type="ARBA" id="ARBA00023038"/>
    </source>
</evidence>
<dbReference type="GO" id="GO:0046872">
    <property type="term" value="F:metal ion binding"/>
    <property type="evidence" value="ECO:0007669"/>
    <property type="project" value="UniProtKB-KW"/>
</dbReference>
<dbReference type="AlphaFoldDB" id="A0A5N5TEW8"/>
<dbReference type="InterPro" id="IPR050540">
    <property type="entry name" value="F-actin_Monoox_Mical"/>
</dbReference>
<dbReference type="EMBL" id="SEYY01001898">
    <property type="protein sequence ID" value="KAB7505051.1"/>
    <property type="molecule type" value="Genomic_DNA"/>
</dbReference>
<dbReference type="PANTHER" id="PTHR23167">
    <property type="entry name" value="CALPONIN HOMOLOGY DOMAIN-CONTAINING PROTEIN DDB_G0272472-RELATED"/>
    <property type="match status" value="1"/>
</dbReference>
<feature type="domain" description="BMERB" evidence="7">
    <location>
        <begin position="752"/>
        <end position="942"/>
    </location>
</feature>
<feature type="compositionally biased region" description="Polar residues" evidence="5">
    <location>
        <begin position="724"/>
        <end position="735"/>
    </location>
</feature>